<name>A0A0E9Q4G5_ANGAN</name>
<organism evidence="2">
    <name type="scientific">Anguilla anguilla</name>
    <name type="common">European freshwater eel</name>
    <name type="synonym">Muraena anguilla</name>
    <dbReference type="NCBI Taxonomy" id="7936"/>
    <lineage>
        <taxon>Eukaryota</taxon>
        <taxon>Metazoa</taxon>
        <taxon>Chordata</taxon>
        <taxon>Craniata</taxon>
        <taxon>Vertebrata</taxon>
        <taxon>Euteleostomi</taxon>
        <taxon>Actinopterygii</taxon>
        <taxon>Neopterygii</taxon>
        <taxon>Teleostei</taxon>
        <taxon>Anguilliformes</taxon>
        <taxon>Anguillidae</taxon>
        <taxon>Anguilla</taxon>
    </lineage>
</organism>
<reference evidence="2" key="1">
    <citation type="submission" date="2014-11" db="EMBL/GenBank/DDBJ databases">
        <authorList>
            <person name="Amaro Gonzalez C."/>
        </authorList>
    </citation>
    <scope>NUCLEOTIDE SEQUENCE</scope>
</reference>
<dbReference type="AlphaFoldDB" id="A0A0E9Q4G5"/>
<protein>
    <submittedName>
        <fullName evidence="2">Uncharacterized protein</fullName>
    </submittedName>
</protein>
<feature type="compositionally biased region" description="Polar residues" evidence="1">
    <location>
        <begin position="14"/>
        <end position="26"/>
    </location>
</feature>
<evidence type="ECO:0000313" key="2">
    <source>
        <dbReference type="EMBL" id="JAH11761.1"/>
    </source>
</evidence>
<evidence type="ECO:0000256" key="1">
    <source>
        <dbReference type="SAM" id="MobiDB-lite"/>
    </source>
</evidence>
<proteinExistence type="predicted"/>
<feature type="region of interest" description="Disordered" evidence="1">
    <location>
        <begin position="13"/>
        <end position="36"/>
    </location>
</feature>
<dbReference type="EMBL" id="GBXM01096816">
    <property type="protein sequence ID" value="JAH11761.1"/>
    <property type="molecule type" value="Transcribed_RNA"/>
</dbReference>
<sequence length="36" mass="3958">MVKQLARRAETPVFSLSGSTSLNRKSSMCRATGRVM</sequence>
<reference evidence="2" key="2">
    <citation type="journal article" date="2015" name="Fish Shellfish Immunol.">
        <title>Early steps in the European eel (Anguilla anguilla)-Vibrio vulnificus interaction in the gills: Role of the RtxA13 toxin.</title>
        <authorList>
            <person name="Callol A."/>
            <person name="Pajuelo D."/>
            <person name="Ebbesson L."/>
            <person name="Teles M."/>
            <person name="MacKenzie S."/>
            <person name="Amaro C."/>
        </authorList>
    </citation>
    <scope>NUCLEOTIDE SEQUENCE</scope>
</reference>
<accession>A0A0E9Q4G5</accession>